<organism evidence="15 16">
    <name type="scientific">Elaphomyces granulatus</name>
    <dbReference type="NCBI Taxonomy" id="519963"/>
    <lineage>
        <taxon>Eukaryota</taxon>
        <taxon>Fungi</taxon>
        <taxon>Dikarya</taxon>
        <taxon>Ascomycota</taxon>
        <taxon>Pezizomycotina</taxon>
        <taxon>Eurotiomycetes</taxon>
        <taxon>Eurotiomycetidae</taxon>
        <taxon>Eurotiales</taxon>
        <taxon>Elaphomycetaceae</taxon>
        <taxon>Elaphomyces</taxon>
    </lineage>
</organism>
<dbReference type="InterPro" id="IPR008984">
    <property type="entry name" value="SMAD_FHA_dom_sf"/>
</dbReference>
<feature type="domain" description="Protein kinase" evidence="13">
    <location>
        <begin position="165"/>
        <end position="531"/>
    </location>
</feature>
<feature type="region of interest" description="Disordered" evidence="11">
    <location>
        <begin position="426"/>
        <end position="447"/>
    </location>
</feature>
<feature type="domain" description="SWIM-type" evidence="14">
    <location>
        <begin position="603"/>
        <end position="641"/>
    </location>
</feature>
<accession>A0A232M5E3</accession>
<dbReference type="InterPro" id="IPR008271">
    <property type="entry name" value="Ser/Thr_kinase_AS"/>
</dbReference>
<keyword evidence="9" id="KW-0479">Metal-binding</keyword>
<reference evidence="15 16" key="1">
    <citation type="journal article" date="2015" name="Environ. Microbiol.">
        <title>Metagenome sequence of Elaphomyces granulatus from sporocarp tissue reveals Ascomycota ectomycorrhizal fingerprints of genome expansion and a Proteobacteria-rich microbiome.</title>
        <authorList>
            <person name="Quandt C.A."/>
            <person name="Kohler A."/>
            <person name="Hesse C.N."/>
            <person name="Sharpton T.J."/>
            <person name="Martin F."/>
            <person name="Spatafora J.W."/>
        </authorList>
    </citation>
    <scope>NUCLEOTIDE SEQUENCE [LARGE SCALE GENOMIC DNA]</scope>
    <source>
        <strain evidence="15 16">OSC145934</strain>
    </source>
</reference>
<proteinExistence type="inferred from homology"/>
<feature type="non-terminal residue" evidence="15">
    <location>
        <position position="1"/>
    </location>
</feature>
<keyword evidence="3" id="KW-0808">Transferase</keyword>
<dbReference type="PROSITE" id="PS00107">
    <property type="entry name" value="PROTEIN_KINASE_ATP"/>
    <property type="match status" value="1"/>
</dbReference>
<dbReference type="OrthoDB" id="4062651at2759"/>
<dbReference type="PROSITE" id="PS00108">
    <property type="entry name" value="PROTEIN_KINASE_ST"/>
    <property type="match status" value="1"/>
</dbReference>
<evidence type="ECO:0000256" key="3">
    <source>
        <dbReference type="ARBA" id="ARBA00022679"/>
    </source>
</evidence>
<dbReference type="InterPro" id="IPR000253">
    <property type="entry name" value="FHA_dom"/>
</dbReference>
<protein>
    <recommendedName>
        <fullName evidence="2">mitogen-activated protein kinase</fullName>
        <ecNumber evidence="2">2.7.11.24</ecNumber>
    </recommendedName>
</protein>
<keyword evidence="4 10" id="KW-0547">Nucleotide-binding</keyword>
<evidence type="ECO:0000256" key="8">
    <source>
        <dbReference type="ARBA" id="ARBA00048130"/>
    </source>
</evidence>
<comment type="catalytic activity">
    <reaction evidence="8">
        <text>L-seryl-[protein] + ATP = O-phospho-L-seryl-[protein] + ADP + H(+)</text>
        <dbReference type="Rhea" id="RHEA:17989"/>
        <dbReference type="Rhea" id="RHEA-COMP:9863"/>
        <dbReference type="Rhea" id="RHEA-COMP:11604"/>
        <dbReference type="ChEBI" id="CHEBI:15378"/>
        <dbReference type="ChEBI" id="CHEBI:29999"/>
        <dbReference type="ChEBI" id="CHEBI:30616"/>
        <dbReference type="ChEBI" id="CHEBI:83421"/>
        <dbReference type="ChEBI" id="CHEBI:456216"/>
        <dbReference type="EC" id="2.7.11.24"/>
    </reaction>
    <physiologicalReaction direction="left-to-right" evidence="8">
        <dbReference type="Rhea" id="RHEA:17990"/>
    </physiologicalReaction>
</comment>
<feature type="binding site" evidence="10">
    <location>
        <position position="194"/>
    </location>
    <ligand>
        <name>ATP</name>
        <dbReference type="ChEBI" id="CHEBI:30616"/>
    </ligand>
</feature>
<sequence length="850" mass="96903">LDVGFHLRGKSSKTLATLGRGVDADIYVEGAGISRVQCSFEIDLDTGVVMLYDRSFANSTQVFGENATPFERERDQRKVLVQKRLNTIIGMGGERRDLVQFELEWHQDPIQTAETIKDYDALPCGRVENPRLARTVDEAPTDLPSRRETRPHTPGQRQLKMRYVPVVGGKLGSGQFGTVHKAIDVDSGKFMAVKILERPTRASKQEDWRQSLYYALKREVETLSEISHPHIVDYIASQGWDEPQVEIFMGLKEGTLESLVESGADAFAIANFVFPQMLQALDCIAWKGIVHRDVKPENILYVSQPGGQYQFQLGDFGLCNRIIDATTFAGSKLYMPPEMFQKGDQTHKNLASHLRDPFLGAVRTNPLQWLLPPSTNDEFESSDQCLARLQAFALGQGFAVVTGRVYREGTPRWQFRCIHHSSKTRNKRKLEPEVERDSQNNVLTNRKRDGRVQQKLDCLADLTWQYLKSPTLTDLATNRERLVAALKPAEVKYVQQNWVPKEDRVIAAYTRAYPNLGATATQRGESYHPVLRQTTNASLPLEESIQRLIQKLNQIYRDNRDLATDEDSSRTKAAGALDMKVFKWLIGNITSFAIDKLHNEWKVVDHTAIANEDTSPSCDCEILHCYSLPCKHFLLRVAQRGSPIPRSLLHPRWWLNGPVIRRGCWGERIWKPEYTEEMEEQHTLVISPKRKDVYRAMADVFEQREQLNTEERSRFDNKIMTTSEHLNQAAKQHQHLASLPITQPDPIPKKTWRKRDVHGKADRRALTAAEIAGKDLELRERQEKKQRLATPERTPEEATAEAHVPATPEREPSASMCTAATLSNEDDKGRGKRKRKMTEAYRQAREEGLL</sequence>
<evidence type="ECO:0000256" key="1">
    <source>
        <dbReference type="ARBA" id="ARBA00005575"/>
    </source>
</evidence>
<dbReference type="PROSITE" id="PS50011">
    <property type="entry name" value="PROTEIN_KINASE_DOM"/>
    <property type="match status" value="1"/>
</dbReference>
<feature type="region of interest" description="Disordered" evidence="11">
    <location>
        <begin position="740"/>
        <end position="762"/>
    </location>
</feature>
<dbReference type="EMBL" id="NPHW01002389">
    <property type="protein sequence ID" value="OXV11613.1"/>
    <property type="molecule type" value="Genomic_DNA"/>
</dbReference>
<dbReference type="PROSITE" id="PS50006">
    <property type="entry name" value="FHA_DOMAIN"/>
    <property type="match status" value="1"/>
</dbReference>
<dbReference type="GO" id="GO:0008270">
    <property type="term" value="F:zinc ion binding"/>
    <property type="evidence" value="ECO:0007669"/>
    <property type="project" value="UniProtKB-KW"/>
</dbReference>
<evidence type="ECO:0000256" key="7">
    <source>
        <dbReference type="ARBA" id="ARBA00047919"/>
    </source>
</evidence>
<comment type="caution">
    <text evidence="15">The sequence shown here is derived from an EMBL/GenBank/DDBJ whole genome shotgun (WGS) entry which is preliminary data.</text>
</comment>
<dbReference type="InterPro" id="IPR007527">
    <property type="entry name" value="Znf_SWIM"/>
</dbReference>
<comment type="similarity">
    <text evidence="1">Belongs to the protein kinase superfamily. CAMK Ser/Thr protein kinase family. CHEK2 subfamily.</text>
</comment>
<evidence type="ECO:0000256" key="11">
    <source>
        <dbReference type="SAM" id="MobiDB-lite"/>
    </source>
</evidence>
<keyword evidence="5" id="KW-0418">Kinase</keyword>
<dbReference type="Gene3D" id="1.10.510.10">
    <property type="entry name" value="Transferase(Phosphotransferase) domain 1"/>
    <property type="match status" value="1"/>
</dbReference>
<keyword evidence="6 10" id="KW-0067">ATP-binding</keyword>
<dbReference type="InterPro" id="IPR011009">
    <property type="entry name" value="Kinase-like_dom_sf"/>
</dbReference>
<evidence type="ECO:0000313" key="16">
    <source>
        <dbReference type="Proteomes" id="UP000243515"/>
    </source>
</evidence>
<dbReference type="Proteomes" id="UP000243515">
    <property type="component" value="Unassembled WGS sequence"/>
</dbReference>
<feature type="region of interest" description="Disordered" evidence="11">
    <location>
        <begin position="781"/>
        <end position="850"/>
    </location>
</feature>
<keyword evidence="16" id="KW-1185">Reference proteome</keyword>
<evidence type="ECO:0000256" key="9">
    <source>
        <dbReference type="PROSITE-ProRule" id="PRU00325"/>
    </source>
</evidence>
<evidence type="ECO:0000313" key="15">
    <source>
        <dbReference type="EMBL" id="OXV11613.1"/>
    </source>
</evidence>
<evidence type="ECO:0000256" key="6">
    <source>
        <dbReference type="ARBA" id="ARBA00022840"/>
    </source>
</evidence>
<evidence type="ECO:0000259" key="12">
    <source>
        <dbReference type="PROSITE" id="PS50006"/>
    </source>
</evidence>
<evidence type="ECO:0000259" key="14">
    <source>
        <dbReference type="PROSITE" id="PS50966"/>
    </source>
</evidence>
<dbReference type="SUPFAM" id="SSF49879">
    <property type="entry name" value="SMAD/FHA domain"/>
    <property type="match status" value="1"/>
</dbReference>
<keyword evidence="9" id="KW-0863">Zinc-finger</keyword>
<evidence type="ECO:0000256" key="5">
    <source>
        <dbReference type="ARBA" id="ARBA00022777"/>
    </source>
</evidence>
<feature type="compositionally biased region" description="Basic and acidic residues" evidence="11">
    <location>
        <begin position="429"/>
        <end position="438"/>
    </location>
</feature>
<dbReference type="PANTHER" id="PTHR48016:SF56">
    <property type="entry name" value="MAPKK KINASE"/>
    <property type="match status" value="1"/>
</dbReference>
<dbReference type="InterPro" id="IPR050538">
    <property type="entry name" value="MAP_kinase_kinase_kinase"/>
</dbReference>
<dbReference type="GO" id="GO:0005524">
    <property type="term" value="F:ATP binding"/>
    <property type="evidence" value="ECO:0007669"/>
    <property type="project" value="UniProtKB-UniRule"/>
</dbReference>
<dbReference type="EC" id="2.7.11.24" evidence="2"/>
<dbReference type="GO" id="GO:0004707">
    <property type="term" value="F:MAP kinase activity"/>
    <property type="evidence" value="ECO:0007669"/>
    <property type="project" value="UniProtKB-EC"/>
</dbReference>
<dbReference type="Pfam" id="PF00069">
    <property type="entry name" value="Pkinase"/>
    <property type="match status" value="1"/>
</dbReference>
<dbReference type="PROSITE" id="PS50966">
    <property type="entry name" value="ZF_SWIM"/>
    <property type="match status" value="1"/>
</dbReference>
<feature type="domain" description="FHA" evidence="12">
    <location>
        <begin position="16"/>
        <end position="67"/>
    </location>
</feature>
<dbReference type="PANTHER" id="PTHR48016">
    <property type="entry name" value="MAP KINASE KINASE KINASE SSK2-RELATED-RELATED"/>
    <property type="match status" value="1"/>
</dbReference>
<dbReference type="CDD" id="cd00060">
    <property type="entry name" value="FHA"/>
    <property type="match status" value="1"/>
</dbReference>
<evidence type="ECO:0000256" key="10">
    <source>
        <dbReference type="PROSITE-ProRule" id="PRU10141"/>
    </source>
</evidence>
<evidence type="ECO:0000256" key="4">
    <source>
        <dbReference type="ARBA" id="ARBA00022741"/>
    </source>
</evidence>
<dbReference type="SUPFAM" id="SSF56112">
    <property type="entry name" value="Protein kinase-like (PK-like)"/>
    <property type="match status" value="1"/>
</dbReference>
<name>A0A232M5E3_9EURO</name>
<gene>
    <name evidence="15" type="ORF">Egran_00625</name>
</gene>
<dbReference type="SMART" id="SM00220">
    <property type="entry name" value="S_TKc"/>
    <property type="match status" value="1"/>
</dbReference>
<keyword evidence="9" id="KW-0862">Zinc</keyword>
<dbReference type="InterPro" id="IPR017441">
    <property type="entry name" value="Protein_kinase_ATP_BS"/>
</dbReference>
<dbReference type="AlphaFoldDB" id="A0A232M5E3"/>
<dbReference type="InterPro" id="IPR000719">
    <property type="entry name" value="Prot_kinase_dom"/>
</dbReference>
<comment type="catalytic activity">
    <reaction evidence="7">
        <text>L-threonyl-[protein] + ATP = O-phospho-L-threonyl-[protein] + ADP + H(+)</text>
        <dbReference type="Rhea" id="RHEA:46608"/>
        <dbReference type="Rhea" id="RHEA-COMP:11060"/>
        <dbReference type="Rhea" id="RHEA-COMP:11605"/>
        <dbReference type="ChEBI" id="CHEBI:15378"/>
        <dbReference type="ChEBI" id="CHEBI:30013"/>
        <dbReference type="ChEBI" id="CHEBI:30616"/>
        <dbReference type="ChEBI" id="CHEBI:61977"/>
        <dbReference type="ChEBI" id="CHEBI:456216"/>
        <dbReference type="EC" id="2.7.11.24"/>
    </reaction>
    <physiologicalReaction direction="left-to-right" evidence="7">
        <dbReference type="Rhea" id="RHEA:46609"/>
    </physiologicalReaction>
</comment>
<evidence type="ECO:0000256" key="2">
    <source>
        <dbReference type="ARBA" id="ARBA00012411"/>
    </source>
</evidence>
<feature type="compositionally biased region" description="Basic and acidic residues" evidence="11">
    <location>
        <begin position="837"/>
        <end position="850"/>
    </location>
</feature>
<evidence type="ECO:0000259" key="13">
    <source>
        <dbReference type="PROSITE" id="PS50011"/>
    </source>
</evidence>